<dbReference type="EMBL" id="JAUTWS010000003">
    <property type="protein sequence ID" value="MDO9707594.1"/>
    <property type="molecule type" value="Genomic_DNA"/>
</dbReference>
<dbReference type="InterPro" id="IPR011053">
    <property type="entry name" value="Single_hybrid_motif"/>
</dbReference>
<keyword evidence="1" id="KW-0092">Biotin</keyword>
<dbReference type="NCBIfam" id="NF004547">
    <property type="entry name" value="PRK05889.1"/>
    <property type="match status" value="1"/>
</dbReference>
<dbReference type="Proteomes" id="UP001243009">
    <property type="component" value="Unassembled WGS sequence"/>
</dbReference>
<dbReference type="CDD" id="cd06850">
    <property type="entry name" value="biotinyl_domain"/>
    <property type="match status" value="1"/>
</dbReference>
<dbReference type="SUPFAM" id="SSF51230">
    <property type="entry name" value="Single hybrid motif"/>
    <property type="match status" value="1"/>
</dbReference>
<evidence type="ECO:0000313" key="4">
    <source>
        <dbReference type="Proteomes" id="UP001243009"/>
    </source>
</evidence>
<accession>A0ABT9DUL9</accession>
<organism evidence="3 4">
    <name type="scientific">Paracraurococcus lichenis</name>
    <dbReference type="NCBI Taxonomy" id="3064888"/>
    <lineage>
        <taxon>Bacteria</taxon>
        <taxon>Pseudomonadati</taxon>
        <taxon>Pseudomonadota</taxon>
        <taxon>Alphaproteobacteria</taxon>
        <taxon>Acetobacterales</taxon>
        <taxon>Roseomonadaceae</taxon>
        <taxon>Paracraurococcus</taxon>
    </lineage>
</organism>
<dbReference type="InterPro" id="IPR000089">
    <property type="entry name" value="Biotin_lipoyl"/>
</dbReference>
<dbReference type="PANTHER" id="PTHR45266:SF3">
    <property type="entry name" value="OXALOACETATE DECARBOXYLASE ALPHA CHAIN"/>
    <property type="match status" value="1"/>
</dbReference>
<protein>
    <submittedName>
        <fullName evidence="3">Biotin/lipoyl-binding carrier protein</fullName>
    </submittedName>
</protein>
<dbReference type="Pfam" id="PF00364">
    <property type="entry name" value="Biotin_lipoyl"/>
    <property type="match status" value="1"/>
</dbReference>
<dbReference type="PROSITE" id="PS50968">
    <property type="entry name" value="BIOTINYL_LIPOYL"/>
    <property type="match status" value="1"/>
</dbReference>
<evidence type="ECO:0000313" key="3">
    <source>
        <dbReference type="EMBL" id="MDO9707594.1"/>
    </source>
</evidence>
<dbReference type="Gene3D" id="2.40.50.100">
    <property type="match status" value="1"/>
</dbReference>
<dbReference type="InterPro" id="IPR050709">
    <property type="entry name" value="Biotin_Carboxyl_Carrier/Decarb"/>
</dbReference>
<evidence type="ECO:0000259" key="2">
    <source>
        <dbReference type="PROSITE" id="PS50968"/>
    </source>
</evidence>
<dbReference type="RefSeq" id="WP_305102464.1">
    <property type="nucleotide sequence ID" value="NZ_JAUTWS010000003.1"/>
</dbReference>
<name>A0ABT9DUL9_9PROT</name>
<keyword evidence="4" id="KW-1185">Reference proteome</keyword>
<feature type="domain" description="Lipoyl-binding" evidence="2">
    <location>
        <begin position="1"/>
        <end position="72"/>
    </location>
</feature>
<reference evidence="3 4" key="1">
    <citation type="submission" date="2023-08" db="EMBL/GenBank/DDBJ databases">
        <title>The draft genome sequence of Paracraurococcus sp. LOR1-02.</title>
        <authorList>
            <person name="Kingkaew E."/>
            <person name="Tanasupawat S."/>
        </authorList>
    </citation>
    <scope>NUCLEOTIDE SEQUENCE [LARGE SCALE GENOMIC DNA]</scope>
    <source>
        <strain evidence="3 4">LOR1-02</strain>
    </source>
</reference>
<dbReference type="PANTHER" id="PTHR45266">
    <property type="entry name" value="OXALOACETATE DECARBOXYLASE ALPHA CHAIN"/>
    <property type="match status" value="1"/>
</dbReference>
<gene>
    <name evidence="3" type="ORF">Q7A36_04495</name>
</gene>
<proteinExistence type="predicted"/>
<sequence>MAEIRVKSEISGSVWKILKQPGESVEPEESLLLLESMKMEIPVVAPRHGTVQEIRVAEGEAVAEGDVVVVLRA</sequence>
<comment type="caution">
    <text evidence="3">The sequence shown here is derived from an EMBL/GenBank/DDBJ whole genome shotgun (WGS) entry which is preliminary data.</text>
</comment>
<evidence type="ECO:0000256" key="1">
    <source>
        <dbReference type="ARBA" id="ARBA00023267"/>
    </source>
</evidence>